<keyword evidence="2" id="KW-1185">Reference proteome</keyword>
<comment type="caution">
    <text evidence="1">The sequence shown here is derived from an EMBL/GenBank/DDBJ whole genome shotgun (WGS) entry which is preliminary data.</text>
</comment>
<protein>
    <submittedName>
        <fullName evidence="1">Class F sortase</fullName>
    </submittedName>
</protein>
<name>A0ACC6Q7E6_9ACTN</name>
<evidence type="ECO:0000313" key="1">
    <source>
        <dbReference type="EMBL" id="MEJ8639665.1"/>
    </source>
</evidence>
<reference evidence="1" key="1">
    <citation type="submission" date="2024-03" db="EMBL/GenBank/DDBJ databases">
        <title>Novel Streptomyces species of biotechnological and ecological value are a feature of Machair soil.</title>
        <authorList>
            <person name="Prole J.R."/>
            <person name="Goodfellow M."/>
            <person name="Allenby N."/>
            <person name="Ward A.C."/>
        </authorList>
    </citation>
    <scope>NUCLEOTIDE SEQUENCE</scope>
    <source>
        <strain evidence="1">MS2.AVA.5</strain>
    </source>
</reference>
<sequence length="223" mass="23293">MDNCPRASGADAPSPGVPSFKLLACAAIIGALLVGNAMRDDRPPQPSSAHARPSSTQPALRHAPERSAVRPLPPSDPVRLLIPDIGVDAPMMPLELDSEGTLETPPADDPGMAGWYADGTAPGAVGTAVTAGHVDTPLGPGVFYQLGALEQGDTIEVVREDRRTAVFTVDAVEVHDKADFPDEKVYGNSGRPELRVITCGGDYSKGTGYQGNIVVYATLDPEN</sequence>
<gene>
    <name evidence="1" type="ORF">WKI67_40645</name>
</gene>
<dbReference type="Proteomes" id="UP001377168">
    <property type="component" value="Unassembled WGS sequence"/>
</dbReference>
<evidence type="ECO:0000313" key="2">
    <source>
        <dbReference type="Proteomes" id="UP001377168"/>
    </source>
</evidence>
<accession>A0ACC6Q7E6</accession>
<organism evidence="1 2">
    <name type="scientific">Streptomyces achmelvichensis</name>
    <dbReference type="NCBI Taxonomy" id="3134111"/>
    <lineage>
        <taxon>Bacteria</taxon>
        <taxon>Bacillati</taxon>
        <taxon>Actinomycetota</taxon>
        <taxon>Actinomycetes</taxon>
        <taxon>Kitasatosporales</taxon>
        <taxon>Streptomycetaceae</taxon>
        <taxon>Streptomyces</taxon>
    </lineage>
</organism>
<proteinExistence type="predicted"/>
<dbReference type="EMBL" id="JBBKAJ010000022">
    <property type="protein sequence ID" value="MEJ8639665.1"/>
    <property type="molecule type" value="Genomic_DNA"/>
</dbReference>